<dbReference type="RefSeq" id="XP_038739638.1">
    <property type="nucleotide sequence ID" value="XM_038894976.1"/>
</dbReference>
<keyword evidence="12" id="KW-1185">Reference proteome</keyword>
<dbReference type="GO" id="GO:0098552">
    <property type="term" value="C:side of membrane"/>
    <property type="evidence" value="ECO:0007669"/>
    <property type="project" value="UniProtKB-KW"/>
</dbReference>
<reference evidence="11" key="2">
    <citation type="submission" date="2020-11" db="EMBL/GenBank/DDBJ databases">
        <title>Whole genome sequencing of Colletotrichum sp.</title>
        <authorList>
            <person name="Li H."/>
        </authorList>
    </citation>
    <scope>NUCLEOTIDE SEQUENCE</scope>
    <source>
        <strain evidence="11">CkLH20</strain>
    </source>
</reference>
<reference evidence="11" key="1">
    <citation type="submission" date="2020-03" db="EMBL/GenBank/DDBJ databases">
        <authorList>
            <person name="He L."/>
        </authorList>
    </citation>
    <scope>NUCLEOTIDE SEQUENCE</scope>
    <source>
        <strain evidence="11">CkLH20</strain>
    </source>
</reference>
<evidence type="ECO:0000256" key="2">
    <source>
        <dbReference type="ARBA" id="ARBA00022475"/>
    </source>
</evidence>
<evidence type="ECO:0000256" key="4">
    <source>
        <dbReference type="ARBA" id="ARBA00022729"/>
    </source>
</evidence>
<evidence type="ECO:0000256" key="3">
    <source>
        <dbReference type="ARBA" id="ARBA00022622"/>
    </source>
</evidence>
<name>A0A9P6HST1_9PEZI</name>
<evidence type="ECO:0000259" key="10">
    <source>
        <dbReference type="Pfam" id="PF20238"/>
    </source>
</evidence>
<evidence type="ECO:0000256" key="6">
    <source>
        <dbReference type="ARBA" id="ARBA00023180"/>
    </source>
</evidence>
<evidence type="ECO:0000313" key="11">
    <source>
        <dbReference type="EMBL" id="KAF9870177.1"/>
    </source>
</evidence>
<dbReference type="AlphaFoldDB" id="A0A9P6HST1"/>
<dbReference type="InterPro" id="IPR046530">
    <property type="entry name" value="BIM1-like_dom"/>
</dbReference>
<organism evidence="11 12">
    <name type="scientific">Colletotrichum karsti</name>
    <dbReference type="NCBI Taxonomy" id="1095194"/>
    <lineage>
        <taxon>Eukaryota</taxon>
        <taxon>Fungi</taxon>
        <taxon>Dikarya</taxon>
        <taxon>Ascomycota</taxon>
        <taxon>Pezizomycotina</taxon>
        <taxon>Sordariomycetes</taxon>
        <taxon>Hypocreomycetidae</taxon>
        <taxon>Glomerellales</taxon>
        <taxon>Glomerellaceae</taxon>
        <taxon>Colletotrichum</taxon>
        <taxon>Colletotrichum boninense species complex</taxon>
    </lineage>
</organism>
<dbReference type="PANTHER" id="PTHR34992">
    <property type="entry name" value="HYPHAL ANASTAMOSIS-7 PROTEIN"/>
    <property type="match status" value="1"/>
</dbReference>
<comment type="subcellular location">
    <subcellularLocation>
        <location evidence="1">Cell membrane</location>
        <topology evidence="1">Lipid-anchor</topology>
        <topology evidence="1">GPI-anchor</topology>
    </subcellularLocation>
</comment>
<feature type="region of interest" description="Disordered" evidence="8">
    <location>
        <begin position="176"/>
        <end position="206"/>
    </location>
</feature>
<gene>
    <name evidence="11" type="ORF">CkaCkLH20_12263</name>
</gene>
<dbReference type="PANTHER" id="PTHR34992:SF2">
    <property type="entry name" value="COPPER ACQUISITION FACTOR BIM1-LIKE DOMAIN-CONTAINING PROTEIN"/>
    <property type="match status" value="1"/>
</dbReference>
<evidence type="ECO:0000256" key="8">
    <source>
        <dbReference type="SAM" id="MobiDB-lite"/>
    </source>
</evidence>
<evidence type="ECO:0000256" key="1">
    <source>
        <dbReference type="ARBA" id="ARBA00004609"/>
    </source>
</evidence>
<feature type="chain" id="PRO_5040132587" description="Copper acquisition factor BIM1-like domain-containing protein" evidence="9">
    <location>
        <begin position="23"/>
        <end position="231"/>
    </location>
</feature>
<feature type="domain" description="Copper acquisition factor BIM1-like" evidence="10">
    <location>
        <begin position="21"/>
        <end position="167"/>
    </location>
</feature>
<dbReference type="OrthoDB" id="5333578at2759"/>
<dbReference type="GO" id="GO:0005886">
    <property type="term" value="C:plasma membrane"/>
    <property type="evidence" value="ECO:0007669"/>
    <property type="project" value="UniProtKB-SubCell"/>
</dbReference>
<feature type="compositionally biased region" description="Gly residues" evidence="8">
    <location>
        <begin position="185"/>
        <end position="206"/>
    </location>
</feature>
<evidence type="ECO:0000256" key="9">
    <source>
        <dbReference type="SAM" id="SignalP"/>
    </source>
</evidence>
<keyword evidence="7" id="KW-0449">Lipoprotein</keyword>
<comment type="caution">
    <text evidence="11">The sequence shown here is derived from an EMBL/GenBank/DDBJ whole genome shotgun (WGS) entry which is preliminary data.</text>
</comment>
<feature type="signal peptide" evidence="9">
    <location>
        <begin position="1"/>
        <end position="22"/>
    </location>
</feature>
<keyword evidence="2" id="KW-1003">Cell membrane</keyword>
<protein>
    <recommendedName>
        <fullName evidence="10">Copper acquisition factor BIM1-like domain-containing protein</fullName>
    </recommendedName>
</protein>
<accession>A0A9P6HST1</accession>
<keyword evidence="5" id="KW-0472">Membrane</keyword>
<dbReference type="GeneID" id="62168050"/>
<keyword evidence="4 9" id="KW-0732">Signal</keyword>
<dbReference type="EMBL" id="JAATWM020000057">
    <property type="protein sequence ID" value="KAF9870177.1"/>
    <property type="molecule type" value="Genomic_DNA"/>
</dbReference>
<keyword evidence="3" id="KW-0336">GPI-anchor</keyword>
<dbReference type="InterPro" id="IPR046936">
    <property type="entry name" value="BIM1-like"/>
</dbReference>
<dbReference type="Proteomes" id="UP000781932">
    <property type="component" value="Unassembled WGS sequence"/>
</dbReference>
<dbReference type="CDD" id="cd21176">
    <property type="entry name" value="LPMO_auxiliary-like"/>
    <property type="match status" value="1"/>
</dbReference>
<evidence type="ECO:0000256" key="7">
    <source>
        <dbReference type="ARBA" id="ARBA00023288"/>
    </source>
</evidence>
<evidence type="ECO:0000313" key="12">
    <source>
        <dbReference type="Proteomes" id="UP000781932"/>
    </source>
</evidence>
<dbReference type="Pfam" id="PF20238">
    <property type="entry name" value="BIM1-like_dom"/>
    <property type="match status" value="1"/>
</dbReference>
<keyword evidence="6" id="KW-0325">Glycoprotein</keyword>
<proteinExistence type="predicted"/>
<evidence type="ECO:0000256" key="5">
    <source>
        <dbReference type="ARBA" id="ARBA00023136"/>
    </source>
</evidence>
<sequence>MAPKTTPLLLLLALGAANLASAHFGLAYPEWRADTLKGTNETGYSQWQYPCAGVPYGAGNTTDWPLDGGSIELDLHHDWTYVFINLGIESGGNVTTHNITLTPQFWNATGSGVLCVEKLNLSTPATEGQRGSIQVVTVGESGSGLYNCADIRFTANATTLSSDKCKTQGVEVYPVKEQNANGTVEEGGGGNASNSTSGGGGTSGASGRGAHVAALTSVVGLSMAFVFGLSL</sequence>